<comment type="caution">
    <text evidence="1">The sequence shown here is derived from an EMBL/GenBank/DDBJ whole genome shotgun (WGS) entry which is preliminary data.</text>
</comment>
<organism evidence="1 2">
    <name type="scientific">Saccharopolyspora erythraea</name>
    <name type="common">Streptomyces erythraeus</name>
    <dbReference type="NCBI Taxonomy" id="1836"/>
    <lineage>
        <taxon>Bacteria</taxon>
        <taxon>Bacillati</taxon>
        <taxon>Actinomycetota</taxon>
        <taxon>Actinomycetes</taxon>
        <taxon>Pseudonocardiales</taxon>
        <taxon>Pseudonocardiaceae</taxon>
        <taxon>Saccharopolyspora</taxon>
    </lineage>
</organism>
<dbReference type="RefSeq" id="WP_009946538.1">
    <property type="nucleotide sequence ID" value="NZ_BAAAGS010000021.1"/>
</dbReference>
<sequence>MKVPNAAELAAALRRCVTGLAAEEAAINLLAGHARWLRRADFLRFVDFSTEPNLTGSDEPLAVIHWDKLVRDIGSSALPGARSEITVLTVAASLAYGTPINLRDLVGLDEFNTELVLNAIAHATGKPHLASRDR</sequence>
<name>A0ABN1D2I7_SACER</name>
<dbReference type="EMBL" id="BAAAGS010000021">
    <property type="protein sequence ID" value="GAA0532518.1"/>
    <property type="molecule type" value="Genomic_DNA"/>
</dbReference>
<reference evidence="1 2" key="1">
    <citation type="journal article" date="2019" name="Int. J. Syst. Evol. Microbiol.">
        <title>The Global Catalogue of Microorganisms (GCM) 10K type strain sequencing project: providing services to taxonomists for standard genome sequencing and annotation.</title>
        <authorList>
            <consortium name="The Broad Institute Genomics Platform"/>
            <consortium name="The Broad Institute Genome Sequencing Center for Infectious Disease"/>
            <person name="Wu L."/>
            <person name="Ma J."/>
        </authorList>
    </citation>
    <scope>NUCLEOTIDE SEQUENCE [LARGE SCALE GENOMIC DNA]</scope>
    <source>
        <strain evidence="1 2">JCM 10303</strain>
    </source>
</reference>
<gene>
    <name evidence="1" type="ORF">GCM10009533_34500</name>
</gene>
<proteinExistence type="predicted"/>
<accession>A0ABN1D2I7</accession>
<keyword evidence="2" id="KW-1185">Reference proteome</keyword>
<dbReference type="Proteomes" id="UP001500729">
    <property type="component" value="Unassembled WGS sequence"/>
</dbReference>
<evidence type="ECO:0000313" key="1">
    <source>
        <dbReference type="EMBL" id="GAA0532518.1"/>
    </source>
</evidence>
<evidence type="ECO:0000313" key="2">
    <source>
        <dbReference type="Proteomes" id="UP001500729"/>
    </source>
</evidence>
<protein>
    <submittedName>
        <fullName evidence="1">Uncharacterized protein</fullName>
    </submittedName>
</protein>